<dbReference type="SUPFAM" id="SSF56784">
    <property type="entry name" value="HAD-like"/>
    <property type="match status" value="1"/>
</dbReference>
<protein>
    <submittedName>
        <fullName evidence="2">HAD family hydrolase</fullName>
    </submittedName>
</protein>
<keyword evidence="3" id="KW-1185">Reference proteome</keyword>
<organism evidence="2 3">
    <name type="scientific">Kitasatospora purpeofusca</name>
    <dbReference type="NCBI Taxonomy" id="67352"/>
    <lineage>
        <taxon>Bacteria</taxon>
        <taxon>Bacillati</taxon>
        <taxon>Actinomycetota</taxon>
        <taxon>Actinomycetes</taxon>
        <taxon>Kitasatosporales</taxon>
        <taxon>Streptomycetaceae</taxon>
        <taxon>Kitasatospora</taxon>
    </lineage>
</organism>
<dbReference type="Pfam" id="PF00702">
    <property type="entry name" value="Hydrolase"/>
    <property type="match status" value="1"/>
</dbReference>
<dbReference type="Proteomes" id="UP001432222">
    <property type="component" value="Chromosome"/>
</dbReference>
<reference evidence="2" key="1">
    <citation type="submission" date="2022-10" db="EMBL/GenBank/DDBJ databases">
        <title>The complete genomes of actinobacterial strains from the NBC collection.</title>
        <authorList>
            <person name="Joergensen T.S."/>
            <person name="Alvarez Arevalo M."/>
            <person name="Sterndorff E.B."/>
            <person name="Faurdal D."/>
            <person name="Vuksanovic O."/>
            <person name="Mourched A.-S."/>
            <person name="Charusanti P."/>
            <person name="Shaw S."/>
            <person name="Blin K."/>
            <person name="Weber T."/>
        </authorList>
    </citation>
    <scope>NUCLEOTIDE SEQUENCE</scope>
    <source>
        <strain evidence="2">NBC_00222</strain>
    </source>
</reference>
<sequence>MQRNGQVLVFDADDTLWENNVLFERVIHDYLDWLRHPTLDRAQLRAVLDDVQRANAVTHGYGSRMLLRSLGDCVEKLRGRPATGQELAEIEELAAVLADHRVELVPDVAETLAVLGGRHTLLMLTKGNSEEQRRKIDASRLAHHFRAIEIVEEKDAATYRGFVAAHGLTPASSWMIGNSPKSDILPARAVGMNAVFIPNDHTWVLEHSELDPADEAVLHLRTFRELLDHF</sequence>
<dbReference type="RefSeq" id="WP_328957445.1">
    <property type="nucleotide sequence ID" value="NZ_CP108110.1"/>
</dbReference>
<accession>A0ABZ1U705</accession>
<dbReference type="SFLD" id="SFLDS00003">
    <property type="entry name" value="Haloacid_Dehalogenase"/>
    <property type="match status" value="1"/>
</dbReference>
<keyword evidence="1 2" id="KW-0378">Hydrolase</keyword>
<dbReference type="InterPro" id="IPR036412">
    <property type="entry name" value="HAD-like_sf"/>
</dbReference>
<dbReference type="EMBL" id="CP108110">
    <property type="protein sequence ID" value="WUQ86858.1"/>
    <property type="molecule type" value="Genomic_DNA"/>
</dbReference>
<name>A0ABZ1U705_9ACTN</name>
<dbReference type="Gene3D" id="1.10.150.240">
    <property type="entry name" value="Putative phosphatase, domain 2"/>
    <property type="match status" value="1"/>
</dbReference>
<dbReference type="GO" id="GO:0016787">
    <property type="term" value="F:hydrolase activity"/>
    <property type="evidence" value="ECO:0007669"/>
    <property type="project" value="UniProtKB-KW"/>
</dbReference>
<dbReference type="SFLD" id="SFLDG01129">
    <property type="entry name" value="C1.5:_HAD__Beta-PGM__Phosphata"/>
    <property type="match status" value="1"/>
</dbReference>
<gene>
    <name evidence="2" type="ORF">OHA16_30180</name>
</gene>
<dbReference type="InterPro" id="IPR023198">
    <property type="entry name" value="PGP-like_dom2"/>
</dbReference>
<dbReference type="Gene3D" id="3.40.50.1000">
    <property type="entry name" value="HAD superfamily/HAD-like"/>
    <property type="match status" value="1"/>
</dbReference>
<dbReference type="InterPro" id="IPR051540">
    <property type="entry name" value="S-2-haloacid_dehalogenase"/>
</dbReference>
<dbReference type="PANTHER" id="PTHR43316:SF8">
    <property type="entry name" value="HAD FAMILY HYDROLASE"/>
    <property type="match status" value="1"/>
</dbReference>
<dbReference type="InterPro" id="IPR023214">
    <property type="entry name" value="HAD_sf"/>
</dbReference>
<evidence type="ECO:0000313" key="2">
    <source>
        <dbReference type="EMBL" id="WUQ86858.1"/>
    </source>
</evidence>
<dbReference type="PANTHER" id="PTHR43316">
    <property type="entry name" value="HYDROLASE, HALOACID DELAHOGENASE-RELATED"/>
    <property type="match status" value="1"/>
</dbReference>
<evidence type="ECO:0000256" key="1">
    <source>
        <dbReference type="ARBA" id="ARBA00022801"/>
    </source>
</evidence>
<proteinExistence type="predicted"/>
<evidence type="ECO:0000313" key="3">
    <source>
        <dbReference type="Proteomes" id="UP001432222"/>
    </source>
</evidence>